<dbReference type="PATRIC" id="fig|1389415.4.peg.5118"/>
<accession>U7QQW8</accession>
<dbReference type="AlphaFoldDB" id="U7QQW8"/>
<reference evidence="1 2" key="1">
    <citation type="submission" date="2013-10" db="EMBL/GenBank/DDBJ databases">
        <title>Whole Genome Shotgun Sequence of Photorhabdus temperata J3.</title>
        <authorList>
            <person name="Park G.-S."/>
            <person name="Hong S.-J."/>
            <person name="Shin J.-H."/>
        </authorList>
    </citation>
    <scope>NUCLEOTIDE SEQUENCE [LARGE SCALE GENOMIC DNA]</scope>
    <source>
        <strain evidence="1 2">J3</strain>
    </source>
</reference>
<organism evidence="1 2">
    <name type="scientific">Photorhabdus temperata J3</name>
    <dbReference type="NCBI Taxonomy" id="1389415"/>
    <lineage>
        <taxon>Bacteria</taxon>
        <taxon>Pseudomonadati</taxon>
        <taxon>Pseudomonadota</taxon>
        <taxon>Gammaproteobacteria</taxon>
        <taxon>Enterobacterales</taxon>
        <taxon>Morganellaceae</taxon>
        <taxon>Photorhabdus</taxon>
    </lineage>
</organism>
<evidence type="ECO:0000313" key="1">
    <source>
        <dbReference type="EMBL" id="ERT10263.1"/>
    </source>
</evidence>
<gene>
    <name evidence="1" type="ORF">O185_25995</name>
</gene>
<dbReference type="Proteomes" id="UP000017133">
    <property type="component" value="Unassembled WGS sequence"/>
</dbReference>
<protein>
    <submittedName>
        <fullName evidence="1">Uncharacterized protein</fullName>
    </submittedName>
</protein>
<keyword evidence="2" id="KW-1185">Reference proteome</keyword>
<sequence>MKSKLIKSAYITTRKHIIKTSAIVYQKNIFNNDSTTKYRIKIPRKSKK</sequence>
<proteinExistence type="predicted"/>
<evidence type="ECO:0000313" key="2">
    <source>
        <dbReference type="Proteomes" id="UP000017133"/>
    </source>
</evidence>
<comment type="caution">
    <text evidence="1">The sequence shown here is derived from an EMBL/GenBank/DDBJ whole genome shotgun (WGS) entry which is preliminary data.</text>
</comment>
<dbReference type="EMBL" id="AXDT01000432">
    <property type="protein sequence ID" value="ERT10263.1"/>
    <property type="molecule type" value="Genomic_DNA"/>
</dbReference>
<name>U7QQW8_PHOTE</name>